<dbReference type="SUPFAM" id="SSF48452">
    <property type="entry name" value="TPR-like"/>
    <property type="match status" value="1"/>
</dbReference>
<dbReference type="Gene3D" id="1.25.40.10">
    <property type="entry name" value="Tetratricopeptide repeat domain"/>
    <property type="match status" value="1"/>
</dbReference>
<reference evidence="4" key="1">
    <citation type="journal article" date="2014" name="Int. J. Syst. Evol. Microbiol.">
        <title>Complete genome sequence of Corynebacterium casei LMG S-19264T (=DSM 44701T), isolated from a smear-ripened cheese.</title>
        <authorList>
            <consortium name="US DOE Joint Genome Institute (JGI-PGF)"/>
            <person name="Walter F."/>
            <person name="Albersmeier A."/>
            <person name="Kalinowski J."/>
            <person name="Ruckert C."/>
        </authorList>
    </citation>
    <scope>NUCLEOTIDE SEQUENCE</scope>
    <source>
        <strain evidence="4">KCTC 32337</strain>
    </source>
</reference>
<evidence type="ECO:0000256" key="1">
    <source>
        <dbReference type="PROSITE-ProRule" id="PRU00169"/>
    </source>
</evidence>
<accession>A0A8H9IHH2</accession>
<keyword evidence="2" id="KW-0802">TPR repeat</keyword>
<dbReference type="PANTHER" id="PTHR43228">
    <property type="entry name" value="TWO-COMPONENT RESPONSE REGULATOR"/>
    <property type="match status" value="1"/>
</dbReference>
<feature type="repeat" description="TPR" evidence="2">
    <location>
        <begin position="231"/>
        <end position="264"/>
    </location>
</feature>
<dbReference type="PROSITE" id="PS50005">
    <property type="entry name" value="TPR"/>
    <property type="match status" value="2"/>
</dbReference>
<name>A0A8H9IHH2_9ALTE</name>
<dbReference type="InterPro" id="IPR001789">
    <property type="entry name" value="Sig_transdc_resp-reg_receiver"/>
</dbReference>
<evidence type="ECO:0000313" key="5">
    <source>
        <dbReference type="Proteomes" id="UP000622604"/>
    </source>
</evidence>
<dbReference type="Proteomes" id="UP000622604">
    <property type="component" value="Unassembled WGS sequence"/>
</dbReference>
<organism evidence="4 5">
    <name type="scientific">Paraglaciecola chathamensis</name>
    <dbReference type="NCBI Taxonomy" id="368405"/>
    <lineage>
        <taxon>Bacteria</taxon>
        <taxon>Pseudomonadati</taxon>
        <taxon>Pseudomonadota</taxon>
        <taxon>Gammaproteobacteria</taxon>
        <taxon>Alteromonadales</taxon>
        <taxon>Alteromonadaceae</taxon>
        <taxon>Paraglaciecola</taxon>
    </lineage>
</organism>
<protein>
    <submittedName>
        <fullName evidence="4">Response regulator</fullName>
    </submittedName>
</protein>
<dbReference type="InterPro" id="IPR011006">
    <property type="entry name" value="CheY-like_superfamily"/>
</dbReference>
<dbReference type="InterPro" id="IPR052048">
    <property type="entry name" value="ST_Response_Regulator"/>
</dbReference>
<dbReference type="Gene3D" id="3.40.50.2300">
    <property type="match status" value="1"/>
</dbReference>
<evidence type="ECO:0000259" key="3">
    <source>
        <dbReference type="PROSITE" id="PS50110"/>
    </source>
</evidence>
<dbReference type="PROSITE" id="PS50110">
    <property type="entry name" value="RESPONSE_REGULATORY"/>
    <property type="match status" value="1"/>
</dbReference>
<dbReference type="SMART" id="SM00448">
    <property type="entry name" value="REC"/>
    <property type="match status" value="1"/>
</dbReference>
<dbReference type="InterPro" id="IPR019734">
    <property type="entry name" value="TPR_rpt"/>
</dbReference>
<feature type="modified residue" description="4-aspartylphosphate" evidence="1">
    <location>
        <position position="57"/>
    </location>
</feature>
<dbReference type="AlphaFoldDB" id="A0A8H9IHH2"/>
<dbReference type="PANTHER" id="PTHR43228:SF1">
    <property type="entry name" value="TWO-COMPONENT RESPONSE REGULATOR ARR22"/>
    <property type="match status" value="1"/>
</dbReference>
<reference evidence="4" key="2">
    <citation type="submission" date="2020-09" db="EMBL/GenBank/DDBJ databases">
        <authorList>
            <person name="Sun Q."/>
            <person name="Kim S."/>
        </authorList>
    </citation>
    <scope>NUCLEOTIDE SEQUENCE</scope>
    <source>
        <strain evidence="4">KCTC 32337</strain>
    </source>
</reference>
<sequence length="547" mass="62749">MNYSDKRVLIVDDQRPFLTLLRGVVNNMGAQSVVAVQNADSALAACKKEKFDFIICDLHLGSGKKNGYQFLEEARQKNLVKPETVFAVVSADSERPVVFGSVEQHPDDYLIKPFSQAQLNLRLSKAYQKRLALRSVYEAMQKNDTPEAIAACRRLIMSGTRYAKTCCRLLAELYWKAGEFTQAKHMLTPLLAQKPQPWVTIALAKTEMLMTNYDAAIELAIDMCHRNPLLYEAQDILAQCYLLLRDYPNALIAIERAIEIAPYSVERQLIACKIARESHNYEMVKLRSLDVWELSKKSIHRDIAHLCSYFRSILDAAEHCEDKNMRSRYQHEMMTAIARYRNDEALARIDEDFDYGIYENILTARINYLDGRLLEAKRTLNECQQQIAIRFTEYPTAFAPDSIKVMLDLGEYDDAERLSKTLTKSGKQLDESTLFSLKSSVDKAAQRRHSYQNFNKQGIEHYNSGRYQEAYNAFLEAQKVAPVNTGVALNILQCNLKLIAQMKKPETRAINALKQMYRHLKNMVMLESHQQKFESLKSDLGKYVEVA</sequence>
<feature type="repeat" description="TPR" evidence="2">
    <location>
        <begin position="451"/>
        <end position="484"/>
    </location>
</feature>
<dbReference type="InterPro" id="IPR011990">
    <property type="entry name" value="TPR-like_helical_dom_sf"/>
</dbReference>
<proteinExistence type="predicted"/>
<gene>
    <name evidence="4" type="ORF">GCM10011274_33410</name>
</gene>
<evidence type="ECO:0000313" key="4">
    <source>
        <dbReference type="EMBL" id="GGZ72431.1"/>
    </source>
</evidence>
<dbReference type="Pfam" id="PF13432">
    <property type="entry name" value="TPR_16"/>
    <property type="match status" value="1"/>
</dbReference>
<comment type="caution">
    <text evidence="4">The sequence shown here is derived from an EMBL/GenBank/DDBJ whole genome shotgun (WGS) entry which is preliminary data.</text>
</comment>
<dbReference type="EMBL" id="BMZC01000010">
    <property type="protein sequence ID" value="GGZ72431.1"/>
    <property type="molecule type" value="Genomic_DNA"/>
</dbReference>
<dbReference type="RefSeq" id="WP_013753488.1">
    <property type="nucleotide sequence ID" value="NZ_BMZC01000010.1"/>
</dbReference>
<feature type="domain" description="Response regulatory" evidence="3">
    <location>
        <begin position="7"/>
        <end position="127"/>
    </location>
</feature>
<dbReference type="SUPFAM" id="SSF52172">
    <property type="entry name" value="CheY-like"/>
    <property type="match status" value="1"/>
</dbReference>
<keyword evidence="1" id="KW-0597">Phosphoprotein</keyword>
<evidence type="ECO:0000256" key="2">
    <source>
        <dbReference type="PROSITE-ProRule" id="PRU00339"/>
    </source>
</evidence>
<dbReference type="Pfam" id="PF00072">
    <property type="entry name" value="Response_reg"/>
    <property type="match status" value="1"/>
</dbReference>
<dbReference type="SMART" id="SM00028">
    <property type="entry name" value="TPR"/>
    <property type="match status" value="2"/>
</dbReference>
<dbReference type="GO" id="GO:0000160">
    <property type="term" value="P:phosphorelay signal transduction system"/>
    <property type="evidence" value="ECO:0007669"/>
    <property type="project" value="InterPro"/>
</dbReference>